<evidence type="ECO:0000313" key="2">
    <source>
        <dbReference type="Proteomes" id="UP000018747"/>
    </source>
</evidence>
<name>V6HWE1_9LEPT</name>
<gene>
    <name evidence="1" type="ORF">LEP1GSC062_0066</name>
</gene>
<reference evidence="1" key="1">
    <citation type="submission" date="2013-05" db="EMBL/GenBank/DDBJ databases">
        <authorList>
            <person name="Harkins D.M."/>
            <person name="Durkin A.S."/>
            <person name="Brinkac L.M."/>
            <person name="Haft D.H."/>
            <person name="Selengut J.D."/>
            <person name="Sanka R."/>
            <person name="DePew J."/>
            <person name="Purushe J."/>
            <person name="Hartskeerl R.A."/>
            <person name="Ahmed A."/>
            <person name="van der Linden H."/>
            <person name="Goris M.G.A."/>
            <person name="Vinetz J.M."/>
            <person name="Sutton G.G."/>
            <person name="Nierman W.C."/>
            <person name="Fouts D.E."/>
        </authorList>
    </citation>
    <scope>NUCLEOTIDE SEQUENCE [LARGE SCALE GENOMIC DNA]</scope>
    <source>
        <strain evidence="1">L 60</strain>
    </source>
</reference>
<comment type="caution">
    <text evidence="1">The sequence shown here is derived from an EMBL/GenBank/DDBJ whole genome shotgun (WGS) entry which is preliminary data.</text>
</comment>
<dbReference type="Proteomes" id="UP000018747">
    <property type="component" value="Unassembled WGS sequence"/>
</dbReference>
<evidence type="ECO:0000313" key="1">
    <source>
        <dbReference type="EMBL" id="EQA62220.1"/>
    </source>
</evidence>
<dbReference type="AlphaFoldDB" id="V6HWE1"/>
<sequence>MEAPGTLLRTSIESTGLVCSKNSFSMTIAEPGILLRSTFRFPITEMAARSDSSPLEEGRCVGFSSDCAKTPQESRKKRKIQRYEIDFCSIWL</sequence>
<proteinExistence type="predicted"/>
<organism evidence="1 2">
    <name type="scientific">Leptospira alexanderi serovar Manhao 3 str. L 60</name>
    <dbReference type="NCBI Taxonomy" id="1049759"/>
    <lineage>
        <taxon>Bacteria</taxon>
        <taxon>Pseudomonadati</taxon>
        <taxon>Spirochaetota</taxon>
        <taxon>Spirochaetia</taxon>
        <taxon>Leptospirales</taxon>
        <taxon>Leptospiraceae</taxon>
        <taxon>Leptospira</taxon>
    </lineage>
</organism>
<accession>V6HWE1</accession>
<dbReference type="EMBL" id="AHMT02000036">
    <property type="protein sequence ID" value="EQA62220.1"/>
    <property type="molecule type" value="Genomic_DNA"/>
</dbReference>
<protein>
    <submittedName>
        <fullName evidence="1">Uncharacterized protein</fullName>
    </submittedName>
</protein>
<keyword evidence="2" id="KW-1185">Reference proteome</keyword>